<evidence type="ECO:0000256" key="5">
    <source>
        <dbReference type="SAM" id="Phobius"/>
    </source>
</evidence>
<proteinExistence type="predicted"/>
<dbReference type="EMBL" id="CAFBOM010000080">
    <property type="protein sequence ID" value="CAB4983959.1"/>
    <property type="molecule type" value="Genomic_DNA"/>
</dbReference>
<dbReference type="SUPFAM" id="SSF103473">
    <property type="entry name" value="MFS general substrate transporter"/>
    <property type="match status" value="1"/>
</dbReference>
<dbReference type="PROSITE" id="PS50850">
    <property type="entry name" value="MFS"/>
    <property type="match status" value="1"/>
</dbReference>
<keyword evidence="3 5" id="KW-1133">Transmembrane helix</keyword>
<accession>A0A6J7N020</accession>
<feature type="transmembrane region" description="Helical" evidence="5">
    <location>
        <begin position="127"/>
        <end position="149"/>
    </location>
</feature>
<feature type="transmembrane region" description="Helical" evidence="5">
    <location>
        <begin position="251"/>
        <end position="272"/>
    </location>
</feature>
<dbReference type="GO" id="GO:0022857">
    <property type="term" value="F:transmembrane transporter activity"/>
    <property type="evidence" value="ECO:0007669"/>
    <property type="project" value="InterPro"/>
</dbReference>
<dbReference type="InterPro" id="IPR020846">
    <property type="entry name" value="MFS_dom"/>
</dbReference>
<feature type="transmembrane region" description="Helical" evidence="5">
    <location>
        <begin position="155"/>
        <end position="173"/>
    </location>
</feature>
<organism evidence="7">
    <name type="scientific">freshwater metagenome</name>
    <dbReference type="NCBI Taxonomy" id="449393"/>
    <lineage>
        <taxon>unclassified sequences</taxon>
        <taxon>metagenomes</taxon>
        <taxon>ecological metagenomes</taxon>
    </lineage>
</organism>
<dbReference type="PANTHER" id="PTHR23501:SF154">
    <property type="entry name" value="MULTIDRUG-EFFLUX TRANSPORTER RV1634-RELATED"/>
    <property type="match status" value="1"/>
</dbReference>
<feature type="transmembrane region" description="Helical" evidence="5">
    <location>
        <begin position="409"/>
        <end position="430"/>
    </location>
</feature>
<dbReference type="PANTHER" id="PTHR23501">
    <property type="entry name" value="MAJOR FACILITATOR SUPERFAMILY"/>
    <property type="match status" value="1"/>
</dbReference>
<feature type="transmembrane region" description="Helical" evidence="5">
    <location>
        <begin position="70"/>
        <end position="95"/>
    </location>
</feature>
<evidence type="ECO:0000259" key="6">
    <source>
        <dbReference type="PROSITE" id="PS50850"/>
    </source>
</evidence>
<dbReference type="GO" id="GO:0005886">
    <property type="term" value="C:plasma membrane"/>
    <property type="evidence" value="ECO:0007669"/>
    <property type="project" value="TreeGrafter"/>
</dbReference>
<dbReference type="Gene3D" id="1.20.1250.20">
    <property type="entry name" value="MFS general substrate transporter like domains"/>
    <property type="match status" value="1"/>
</dbReference>
<keyword evidence="2 5" id="KW-0812">Transmembrane</keyword>
<dbReference type="InterPro" id="IPR011701">
    <property type="entry name" value="MFS"/>
</dbReference>
<feature type="transmembrane region" description="Helical" evidence="5">
    <location>
        <begin position="193"/>
        <end position="211"/>
    </location>
</feature>
<feature type="transmembrane region" description="Helical" evidence="5">
    <location>
        <begin position="223"/>
        <end position="244"/>
    </location>
</feature>
<evidence type="ECO:0000256" key="1">
    <source>
        <dbReference type="ARBA" id="ARBA00004141"/>
    </source>
</evidence>
<feature type="transmembrane region" description="Helical" evidence="5">
    <location>
        <begin position="101"/>
        <end position="120"/>
    </location>
</feature>
<feature type="domain" description="Major facilitator superfamily (MFS) profile" evidence="6">
    <location>
        <begin position="1"/>
        <end position="438"/>
    </location>
</feature>
<feature type="transmembrane region" description="Helical" evidence="5">
    <location>
        <begin position="312"/>
        <end position="332"/>
    </location>
</feature>
<sequence length="438" mass="44212">MRPITIGILSVMTLAAFEAIATATAMPVVARELDALGGYTWAFNAYIAASLLAMVIAGLWCDASGPRGSIILGISAFAIGSVVSGAAPSLAVLIAGRAGQGVGSGAVIVGLYVLIARAYPESLRPKAFSALAAAWVLPSLVGPLVAGWLADSVSWRLVFWVVPIFVLPPLLLLLPRLAAHQGGTPNPRARQRILAGIVATGGLLAVQDGLLRVSSPGFAEAGLGILLILGAARVLLPAGSLTFARGLPTTIMMRGLIAAGYFSAEVFLPLALVEIKGVSITVAGLALAVGAASWAIGSFAQSRLSGSTDRSAAVLVGALVVVVAILTLPLVLVPSVSVWVAAGSWALAALGMGLAIPSISVQTMRLSPEADQGMNSSALQIVDSVLVVVGTALIGTVYAHAVVTGGATSATYSIMWIAAAAIVLAAALLAPRMRPISA</sequence>
<dbReference type="AlphaFoldDB" id="A0A6J7N020"/>
<feature type="transmembrane region" description="Helical" evidence="5">
    <location>
        <begin position="41"/>
        <end position="61"/>
    </location>
</feature>
<name>A0A6J7N020_9ZZZZ</name>
<evidence type="ECO:0000256" key="4">
    <source>
        <dbReference type="ARBA" id="ARBA00023136"/>
    </source>
</evidence>
<dbReference type="Pfam" id="PF07690">
    <property type="entry name" value="MFS_1"/>
    <property type="match status" value="1"/>
</dbReference>
<dbReference type="InterPro" id="IPR036259">
    <property type="entry name" value="MFS_trans_sf"/>
</dbReference>
<evidence type="ECO:0000256" key="3">
    <source>
        <dbReference type="ARBA" id="ARBA00022989"/>
    </source>
</evidence>
<gene>
    <name evidence="7" type="ORF">UFOPK3957_00612</name>
</gene>
<evidence type="ECO:0000256" key="2">
    <source>
        <dbReference type="ARBA" id="ARBA00022692"/>
    </source>
</evidence>
<evidence type="ECO:0000313" key="7">
    <source>
        <dbReference type="EMBL" id="CAB4983959.1"/>
    </source>
</evidence>
<comment type="subcellular location">
    <subcellularLocation>
        <location evidence="1">Membrane</location>
        <topology evidence="1">Multi-pass membrane protein</topology>
    </subcellularLocation>
</comment>
<protein>
    <submittedName>
        <fullName evidence="7">Unannotated protein</fullName>
    </submittedName>
</protein>
<feature type="transmembrane region" description="Helical" evidence="5">
    <location>
        <begin position="381"/>
        <end position="403"/>
    </location>
</feature>
<feature type="transmembrane region" description="Helical" evidence="5">
    <location>
        <begin position="278"/>
        <end position="300"/>
    </location>
</feature>
<reference evidence="7" key="1">
    <citation type="submission" date="2020-05" db="EMBL/GenBank/DDBJ databases">
        <authorList>
            <person name="Chiriac C."/>
            <person name="Salcher M."/>
            <person name="Ghai R."/>
            <person name="Kavagutti S V."/>
        </authorList>
    </citation>
    <scope>NUCLEOTIDE SEQUENCE</scope>
</reference>
<keyword evidence="4 5" id="KW-0472">Membrane</keyword>
<feature type="transmembrane region" description="Helical" evidence="5">
    <location>
        <begin position="338"/>
        <end position="360"/>
    </location>
</feature>